<evidence type="ECO:0000256" key="1">
    <source>
        <dbReference type="ARBA" id="ARBA00022676"/>
    </source>
</evidence>
<evidence type="ECO:0000256" key="5">
    <source>
        <dbReference type="ARBA" id="ARBA00022833"/>
    </source>
</evidence>
<dbReference type="AlphaFoldDB" id="N0BD80"/>
<feature type="binding site" evidence="6">
    <location>
        <position position="277"/>
    </location>
    <ligand>
        <name>Zn(2+)</name>
        <dbReference type="ChEBI" id="CHEBI:29105"/>
    </ligand>
</feature>
<dbReference type="GO" id="GO:0008270">
    <property type="term" value="F:zinc ion binding"/>
    <property type="evidence" value="ECO:0007669"/>
    <property type="project" value="UniProtKB-UniRule"/>
</dbReference>
<dbReference type="HOGENOM" id="CLU_030083_0_0_2"/>
<feature type="binding site" evidence="6">
    <location>
        <position position="279"/>
    </location>
    <ligand>
        <name>Zn(2+)</name>
        <dbReference type="ChEBI" id="CHEBI:29105"/>
    </ligand>
</feature>
<name>N0BD80_9EURY</name>
<evidence type="ECO:0000313" key="9">
    <source>
        <dbReference type="Proteomes" id="UP000013307"/>
    </source>
</evidence>
<feature type="binding site" evidence="6">
    <location>
        <position position="282"/>
    </location>
    <ligand>
        <name>Zn(2+)</name>
        <dbReference type="ChEBI" id="CHEBI:29105"/>
    </ligand>
</feature>
<evidence type="ECO:0000256" key="6">
    <source>
        <dbReference type="HAMAP-Rule" id="MF_01634"/>
    </source>
</evidence>
<dbReference type="HAMAP" id="MF_01634">
    <property type="entry name" value="TgtA_arch"/>
    <property type="match status" value="1"/>
</dbReference>
<comment type="function">
    <text evidence="6">Exchanges the guanine residue with 7-cyano-7-deazaguanine (preQ0) at position 15 in the dihydrouridine loop (D-loop) of archaeal tRNAs.</text>
</comment>
<keyword evidence="3 6" id="KW-0819">tRNA processing</keyword>
<dbReference type="GO" id="GO:0002099">
    <property type="term" value="P:tRNA wobble guanine modification"/>
    <property type="evidence" value="ECO:0007669"/>
    <property type="project" value="TreeGrafter"/>
</dbReference>
<keyword evidence="1 6" id="KW-0328">Glycosyltransferase</keyword>
<dbReference type="GO" id="GO:0005737">
    <property type="term" value="C:cytoplasm"/>
    <property type="evidence" value="ECO:0007669"/>
    <property type="project" value="TreeGrafter"/>
</dbReference>
<evidence type="ECO:0000256" key="4">
    <source>
        <dbReference type="ARBA" id="ARBA00022723"/>
    </source>
</evidence>
<evidence type="ECO:0000313" key="8">
    <source>
        <dbReference type="EMBL" id="AGK60202.1"/>
    </source>
</evidence>
<evidence type="ECO:0000256" key="2">
    <source>
        <dbReference type="ARBA" id="ARBA00022679"/>
    </source>
</evidence>
<dbReference type="UniPathway" id="UPA00393"/>
<dbReference type="NCBIfam" id="TIGR00449">
    <property type="entry name" value="tgt_general"/>
    <property type="match status" value="1"/>
</dbReference>
<gene>
    <name evidence="6" type="primary">tgtA</name>
    <name evidence="8" type="ORF">Asulf_00167</name>
</gene>
<dbReference type="SUPFAM" id="SSF51713">
    <property type="entry name" value="tRNA-guanine transglycosylase"/>
    <property type="match status" value="1"/>
</dbReference>
<keyword evidence="5 6" id="KW-0862">Zinc</keyword>
<comment type="cofactor">
    <cofactor evidence="6">
        <name>Zn(2+)</name>
        <dbReference type="ChEBI" id="CHEBI:29105"/>
    </cofactor>
    <text evidence="6">Binds 1 zinc ion per subunit.</text>
</comment>
<dbReference type="eggNOG" id="arCOG00989">
    <property type="taxonomic scope" value="Archaea"/>
</dbReference>
<organism evidence="8 9">
    <name type="scientific">Archaeoglobus sulfaticallidus PM70-1</name>
    <dbReference type="NCBI Taxonomy" id="387631"/>
    <lineage>
        <taxon>Archaea</taxon>
        <taxon>Methanobacteriati</taxon>
        <taxon>Methanobacteriota</taxon>
        <taxon>Archaeoglobi</taxon>
        <taxon>Archaeoglobales</taxon>
        <taxon>Archaeoglobaceae</taxon>
        <taxon>Archaeoglobus</taxon>
    </lineage>
</organism>
<dbReference type="PANTHER" id="PTHR46499:SF1">
    <property type="entry name" value="QUEUINE TRNA-RIBOSYLTRANSFERASE"/>
    <property type="match status" value="1"/>
</dbReference>
<feature type="domain" description="tRNA-guanine(15) transglycosylase-like" evidence="7">
    <location>
        <begin position="12"/>
        <end position="338"/>
    </location>
</feature>
<feature type="active site" description="Nucleophile" evidence="6">
    <location>
        <position position="88"/>
    </location>
</feature>
<dbReference type="NCBIfam" id="TIGR00432">
    <property type="entry name" value="arcsn_tRNA_tgt"/>
    <property type="match status" value="1"/>
</dbReference>
<dbReference type="PANTHER" id="PTHR46499">
    <property type="entry name" value="QUEUINE TRNA-RIBOSYLTRANSFERASE"/>
    <property type="match status" value="1"/>
</dbReference>
<accession>N0BD80</accession>
<reference evidence="8 9" key="1">
    <citation type="journal article" date="2013" name="Genome Announc.">
        <title>Complete Genome Sequence of the Thermophilic and Facultatively Chemolithoautotrophic Sulfate Reducer Archaeoglobus sulfaticallidus Strain PM70-1T.</title>
        <authorList>
            <person name="Stokke R."/>
            <person name="Hocking W.P."/>
            <person name="Steinsbu B.O."/>
            <person name="Steen I.H."/>
        </authorList>
    </citation>
    <scope>NUCLEOTIDE SEQUENCE [LARGE SCALE GENOMIC DNA]</scope>
    <source>
        <strain evidence="8">PM70-1</strain>
    </source>
</reference>
<dbReference type="InterPro" id="IPR002616">
    <property type="entry name" value="tRNA_ribo_trans-like"/>
</dbReference>
<feature type="binding site" evidence="6">
    <location>
        <position position="194"/>
    </location>
    <ligand>
        <name>substrate</name>
    </ligand>
</feature>
<dbReference type="InterPro" id="IPR050076">
    <property type="entry name" value="ArchSynthase1/Queuine_TRR"/>
</dbReference>
<comment type="pathway">
    <text evidence="6">tRNA modification; archaeosine-tRNA biosynthesis.</text>
</comment>
<dbReference type="STRING" id="387631.Asulf_00167"/>
<dbReference type="Gene3D" id="3.20.20.105">
    <property type="entry name" value="Queuine tRNA-ribosyltransferase-like"/>
    <property type="match status" value="1"/>
</dbReference>
<keyword evidence="9" id="KW-1185">Reference proteome</keyword>
<keyword evidence="2 6" id="KW-0808">Transferase</keyword>
<evidence type="ECO:0000259" key="7">
    <source>
        <dbReference type="Pfam" id="PF01702"/>
    </source>
</evidence>
<dbReference type="OrthoDB" id="6871at2157"/>
<dbReference type="GO" id="GO:0016763">
    <property type="term" value="F:pentosyltransferase activity"/>
    <property type="evidence" value="ECO:0007669"/>
    <property type="project" value="UniProtKB-UniRule"/>
</dbReference>
<dbReference type="GeneID" id="15391813"/>
<keyword evidence="4 6" id="KW-0479">Metal-binding</keyword>
<dbReference type="KEGG" id="ast:Asulf_00167"/>
<dbReference type="SUPFAM" id="SSF88802">
    <property type="entry name" value="Pre-PUA domain"/>
    <property type="match status" value="1"/>
</dbReference>
<evidence type="ECO:0000256" key="3">
    <source>
        <dbReference type="ARBA" id="ARBA00022694"/>
    </source>
</evidence>
<comment type="catalytic activity">
    <reaction evidence="6">
        <text>guanosine(15) in tRNA + 7-cyano-7-carbaguanine = 7-cyano-7-carbaguanosine(15) in tRNA + guanine</text>
        <dbReference type="Rhea" id="RHEA:43164"/>
        <dbReference type="Rhea" id="RHEA-COMP:10371"/>
        <dbReference type="Rhea" id="RHEA-COMP:10372"/>
        <dbReference type="ChEBI" id="CHEBI:16235"/>
        <dbReference type="ChEBI" id="CHEBI:45075"/>
        <dbReference type="ChEBI" id="CHEBI:74269"/>
        <dbReference type="ChEBI" id="CHEBI:82850"/>
        <dbReference type="EC" id="2.4.2.48"/>
    </reaction>
</comment>
<dbReference type="EC" id="2.4.2.48" evidence="6"/>
<proteinExistence type="inferred from homology"/>
<dbReference type="InterPro" id="IPR004804">
    <property type="entry name" value="TgtA"/>
</dbReference>
<comment type="similarity">
    <text evidence="6">Belongs to the archaeosine tRNA-ribosyltransferase family.</text>
</comment>
<dbReference type="EMBL" id="CP005290">
    <property type="protein sequence ID" value="AGK60202.1"/>
    <property type="molecule type" value="Genomic_DNA"/>
</dbReference>
<dbReference type="Pfam" id="PF01702">
    <property type="entry name" value="TGT"/>
    <property type="match status" value="1"/>
</dbReference>
<feature type="binding site" evidence="6">
    <location>
        <position position="123"/>
    </location>
    <ligand>
        <name>substrate</name>
    </ligand>
</feature>
<protein>
    <recommendedName>
        <fullName evidence="6">tRNA-guanine(15) transglycosylase</fullName>
        <ecNumber evidence="6">2.4.2.48</ecNumber>
    </recommendedName>
    <alternativeName>
        <fullName evidence="6">7-cyano-7-deazaguanine tRNA-ribosyltransferase</fullName>
    </alternativeName>
    <alternativeName>
        <fullName evidence="6">Archaeal tRNA-guanine transglycosylase</fullName>
    </alternativeName>
</protein>
<dbReference type="RefSeq" id="WP_015589801.1">
    <property type="nucleotide sequence ID" value="NC_021169.1"/>
</dbReference>
<sequence>MRFEILHKDAMGRIGRLKTPSGVVETPALMPVINPNIDFIPVKDLKRIGAEIVITNSYIIYRSRDLREVAESKGVHRLINSDLPVMTDSGSYQLMVYGDVEVDNRTIIEFQNRIKSDIVVPLDIPSLPDIDREKAERDLEITLKREKEAIDLHSEIGDDRLISAPIQGSTYLDLRRKSAEECSKLNADFYPIGGVVPLLDAYRFQDVVRIILEVKSALPPSAPVHLFGAGHPMVFAMAVALGCDFFDSAAYALYAKDGRYLTVNGTKKLEELQYFPCKCPVCSDYTPREVKSMEKRDREILLGKHNLYVCFEEINTIKQAIRENNLFELVETRVRSHPYLLSGWRVVRDYIDLMEKYDPVSKQGFFYTGIESIYRPAVVRHERRIMNIEIDKKEVLISSDKNERADFYLVPVFGLSFAENYPSGHAEFPDEEYIEDEAIVKALDILYRFAEQNRDVKFRLNVSDRWKEVMKSRNPPENIILLE</sequence>
<dbReference type="InterPro" id="IPR036511">
    <property type="entry name" value="TGT-like_sf"/>
</dbReference>
<dbReference type="Proteomes" id="UP000013307">
    <property type="component" value="Chromosome"/>
</dbReference>